<accession>A0A510UMG4</accession>
<dbReference type="Pfam" id="PF01148">
    <property type="entry name" value="CTP_transf_1"/>
    <property type="match status" value="1"/>
</dbReference>
<evidence type="ECO:0000256" key="1">
    <source>
        <dbReference type="ARBA" id="ARBA00001698"/>
    </source>
</evidence>
<evidence type="ECO:0000256" key="3">
    <source>
        <dbReference type="ARBA" id="ARBA00005119"/>
    </source>
</evidence>
<organism evidence="20 21">
    <name type="scientific">Aliivibrio fischeri</name>
    <name type="common">Vibrio fischeri</name>
    <dbReference type="NCBI Taxonomy" id="668"/>
    <lineage>
        <taxon>Bacteria</taxon>
        <taxon>Pseudomonadati</taxon>
        <taxon>Pseudomonadota</taxon>
        <taxon>Gammaproteobacteria</taxon>
        <taxon>Vibrionales</taxon>
        <taxon>Vibrionaceae</taxon>
        <taxon>Aliivibrio</taxon>
    </lineage>
</organism>
<dbReference type="GO" id="GO:0005886">
    <property type="term" value="C:plasma membrane"/>
    <property type="evidence" value="ECO:0007669"/>
    <property type="project" value="UniProtKB-SubCell"/>
</dbReference>
<dbReference type="Proteomes" id="UP000321787">
    <property type="component" value="Unassembled WGS sequence"/>
</dbReference>
<evidence type="ECO:0000256" key="2">
    <source>
        <dbReference type="ARBA" id="ARBA00004651"/>
    </source>
</evidence>
<comment type="pathway">
    <text evidence="3 18">Phospholipid metabolism; CDP-diacylglycerol biosynthesis; CDP-diacylglycerol from sn-glycerol 3-phosphate: step 3/3.</text>
</comment>
<keyword evidence="14" id="KW-0443">Lipid metabolism</keyword>
<dbReference type="GO" id="GO:0016024">
    <property type="term" value="P:CDP-diacylglycerol biosynthetic process"/>
    <property type="evidence" value="ECO:0007669"/>
    <property type="project" value="UniProtKB-UniPathway"/>
</dbReference>
<evidence type="ECO:0000313" key="20">
    <source>
        <dbReference type="EMBL" id="GEK15794.1"/>
    </source>
</evidence>
<keyword evidence="16" id="KW-0594">Phospholipid biosynthesis</keyword>
<evidence type="ECO:0000256" key="14">
    <source>
        <dbReference type="ARBA" id="ARBA00023098"/>
    </source>
</evidence>
<proteinExistence type="inferred from homology"/>
<feature type="transmembrane region" description="Helical" evidence="19">
    <location>
        <begin position="52"/>
        <end position="73"/>
    </location>
</feature>
<keyword evidence="15 19" id="KW-0472">Membrane</keyword>
<dbReference type="InterPro" id="IPR000374">
    <property type="entry name" value="PC_trans"/>
</dbReference>
<feature type="transmembrane region" description="Helical" evidence="19">
    <location>
        <begin position="190"/>
        <end position="211"/>
    </location>
</feature>
<comment type="subcellular location">
    <subcellularLocation>
        <location evidence="2">Cell membrane</location>
        <topology evidence="2">Multi-pass membrane protein</topology>
    </subcellularLocation>
</comment>
<comment type="catalytic activity">
    <reaction evidence="1 18">
        <text>a 1,2-diacyl-sn-glycero-3-phosphate + CTP + H(+) = a CDP-1,2-diacyl-sn-glycerol + diphosphate</text>
        <dbReference type="Rhea" id="RHEA:16229"/>
        <dbReference type="ChEBI" id="CHEBI:15378"/>
        <dbReference type="ChEBI" id="CHEBI:33019"/>
        <dbReference type="ChEBI" id="CHEBI:37563"/>
        <dbReference type="ChEBI" id="CHEBI:58332"/>
        <dbReference type="ChEBI" id="CHEBI:58608"/>
        <dbReference type="EC" id="2.7.7.41"/>
    </reaction>
</comment>
<dbReference type="UniPathway" id="UPA00557">
    <property type="reaction ID" value="UER00614"/>
</dbReference>
<evidence type="ECO:0000256" key="15">
    <source>
        <dbReference type="ARBA" id="ARBA00023136"/>
    </source>
</evidence>
<dbReference type="PANTHER" id="PTHR46382:SF1">
    <property type="entry name" value="PHOSPHATIDATE CYTIDYLYLTRANSFERASE"/>
    <property type="match status" value="1"/>
</dbReference>
<comment type="caution">
    <text evidence="20">The sequence shown here is derived from an EMBL/GenBank/DDBJ whole genome shotgun (WGS) entry which is preliminary data.</text>
</comment>
<evidence type="ECO:0000256" key="19">
    <source>
        <dbReference type="SAM" id="Phobius"/>
    </source>
</evidence>
<name>A0A510UMG4_ALIFS</name>
<keyword evidence="17" id="KW-1208">Phospholipid metabolism</keyword>
<sequence length="279" mass="30596">MKQRIITALILAPLVIAGIFMLPMQGFLIAITAITLVGFWEWTQFTESKSRYLAIIPSVAVLAASLFFLPTSTLELTIPSNEHQIILLVGFTWWLIASGLVLTFPNSKKLWHSNLPLKHIFGWLTMVPFLWSILLLRADHYMLDSYYGAKLVLLVCLLVWAADSGAYFAGKSFGKRKMSPAVSPNKTIEGLIGGVITAIIIGWGAASAFNIQFESTSSMLGIFIATIIISVLGDLVESMFKRASGIKDSGTIIPGHGGILDRIDSLTAAFPVFAFLYFF</sequence>
<feature type="transmembrane region" description="Helical" evidence="19">
    <location>
        <begin position="85"/>
        <end position="104"/>
    </location>
</feature>
<keyword evidence="11 18" id="KW-0812">Transmembrane</keyword>
<dbReference type="RefSeq" id="WP_047863483.1">
    <property type="nucleotide sequence ID" value="NZ_BJTZ01000040.1"/>
</dbReference>
<evidence type="ECO:0000256" key="5">
    <source>
        <dbReference type="ARBA" id="ARBA00010185"/>
    </source>
</evidence>
<dbReference type="PANTHER" id="PTHR46382">
    <property type="entry name" value="PHOSPHATIDATE CYTIDYLYLTRANSFERASE"/>
    <property type="match status" value="1"/>
</dbReference>
<evidence type="ECO:0000256" key="6">
    <source>
        <dbReference type="ARBA" id="ARBA00012487"/>
    </source>
</evidence>
<evidence type="ECO:0000256" key="7">
    <source>
        <dbReference type="ARBA" id="ARBA00019373"/>
    </source>
</evidence>
<comment type="pathway">
    <text evidence="4">Lipid metabolism.</text>
</comment>
<dbReference type="EMBL" id="BJTZ01000040">
    <property type="protein sequence ID" value="GEK15794.1"/>
    <property type="molecule type" value="Genomic_DNA"/>
</dbReference>
<keyword evidence="10 18" id="KW-0808">Transferase</keyword>
<evidence type="ECO:0000256" key="17">
    <source>
        <dbReference type="ARBA" id="ARBA00023264"/>
    </source>
</evidence>
<gene>
    <name evidence="20" type="primary">cdsA</name>
    <name evidence="20" type="ORF">AFI02nite_38300</name>
</gene>
<feature type="transmembrane region" description="Helical" evidence="19">
    <location>
        <begin position="217"/>
        <end position="236"/>
    </location>
</feature>
<keyword evidence="8" id="KW-1003">Cell membrane</keyword>
<keyword evidence="13 19" id="KW-1133">Transmembrane helix</keyword>
<evidence type="ECO:0000256" key="4">
    <source>
        <dbReference type="ARBA" id="ARBA00005189"/>
    </source>
</evidence>
<feature type="transmembrane region" description="Helical" evidence="19">
    <location>
        <begin position="116"/>
        <end position="134"/>
    </location>
</feature>
<keyword evidence="12 18" id="KW-0548">Nucleotidyltransferase</keyword>
<evidence type="ECO:0000256" key="16">
    <source>
        <dbReference type="ARBA" id="ARBA00023209"/>
    </source>
</evidence>
<comment type="similarity">
    <text evidence="5 18">Belongs to the CDS family.</text>
</comment>
<evidence type="ECO:0000256" key="8">
    <source>
        <dbReference type="ARBA" id="ARBA00022475"/>
    </source>
</evidence>
<dbReference type="AlphaFoldDB" id="A0A510UMG4"/>
<feature type="transmembrane region" description="Helical" evidence="19">
    <location>
        <begin position="146"/>
        <end position="169"/>
    </location>
</feature>
<feature type="transmembrane region" description="Helical" evidence="19">
    <location>
        <begin position="27"/>
        <end position="45"/>
    </location>
</feature>
<keyword evidence="9" id="KW-0444">Lipid biosynthesis</keyword>
<evidence type="ECO:0000256" key="18">
    <source>
        <dbReference type="RuleBase" id="RU003938"/>
    </source>
</evidence>
<dbReference type="PROSITE" id="PS01315">
    <property type="entry name" value="CDS"/>
    <property type="match status" value="1"/>
</dbReference>
<evidence type="ECO:0000256" key="12">
    <source>
        <dbReference type="ARBA" id="ARBA00022695"/>
    </source>
</evidence>
<dbReference type="GO" id="GO:0004605">
    <property type="term" value="F:phosphatidate cytidylyltransferase activity"/>
    <property type="evidence" value="ECO:0007669"/>
    <property type="project" value="UniProtKB-EC"/>
</dbReference>
<dbReference type="EC" id="2.7.7.41" evidence="6 18"/>
<evidence type="ECO:0000256" key="9">
    <source>
        <dbReference type="ARBA" id="ARBA00022516"/>
    </source>
</evidence>
<protein>
    <recommendedName>
        <fullName evidence="7 18">Phosphatidate cytidylyltransferase</fullName>
        <ecNumber evidence="6 18">2.7.7.41</ecNumber>
    </recommendedName>
</protein>
<evidence type="ECO:0000256" key="11">
    <source>
        <dbReference type="ARBA" id="ARBA00022692"/>
    </source>
</evidence>
<reference evidence="20 21" key="1">
    <citation type="submission" date="2019-07" db="EMBL/GenBank/DDBJ databases">
        <title>Whole genome shotgun sequence of Aliivibrio fischeri NBRC 101058.</title>
        <authorList>
            <person name="Hosoyama A."/>
            <person name="Uohara A."/>
            <person name="Ohji S."/>
            <person name="Ichikawa N."/>
        </authorList>
    </citation>
    <scope>NUCLEOTIDE SEQUENCE [LARGE SCALE GENOMIC DNA]</scope>
    <source>
        <strain evidence="20 21">NBRC 101058</strain>
    </source>
</reference>
<evidence type="ECO:0000313" key="21">
    <source>
        <dbReference type="Proteomes" id="UP000321787"/>
    </source>
</evidence>
<evidence type="ECO:0000256" key="13">
    <source>
        <dbReference type="ARBA" id="ARBA00022989"/>
    </source>
</evidence>
<dbReference type="GeneID" id="54164653"/>
<evidence type="ECO:0000256" key="10">
    <source>
        <dbReference type="ARBA" id="ARBA00022679"/>
    </source>
</evidence>